<comment type="similarity">
    <text evidence="2">Belongs to the autoinducer-2 exporter (AI-2E) (TC 2.A.86) family.</text>
</comment>
<evidence type="ECO:0000256" key="4">
    <source>
        <dbReference type="ARBA" id="ARBA00022475"/>
    </source>
</evidence>
<dbReference type="AlphaFoldDB" id="A0A9D0ZGI4"/>
<evidence type="ECO:0000256" key="3">
    <source>
        <dbReference type="ARBA" id="ARBA00022448"/>
    </source>
</evidence>
<dbReference type="EMBL" id="DVGA01000071">
    <property type="protein sequence ID" value="HIQ79021.1"/>
    <property type="molecule type" value="Genomic_DNA"/>
</dbReference>
<evidence type="ECO:0000256" key="1">
    <source>
        <dbReference type="ARBA" id="ARBA00004651"/>
    </source>
</evidence>
<dbReference type="PANTHER" id="PTHR21716:SF53">
    <property type="entry name" value="PERMEASE PERM-RELATED"/>
    <property type="match status" value="1"/>
</dbReference>
<evidence type="ECO:0000313" key="10">
    <source>
        <dbReference type="Proteomes" id="UP000824262"/>
    </source>
</evidence>
<keyword evidence="5 8" id="KW-0812">Transmembrane</keyword>
<feature type="transmembrane region" description="Helical" evidence="8">
    <location>
        <begin position="41"/>
        <end position="62"/>
    </location>
</feature>
<reference evidence="9" key="2">
    <citation type="journal article" date="2021" name="PeerJ">
        <title>Extensive microbial diversity within the chicken gut microbiome revealed by metagenomics and culture.</title>
        <authorList>
            <person name="Gilroy R."/>
            <person name="Ravi A."/>
            <person name="Getino M."/>
            <person name="Pursley I."/>
            <person name="Horton D.L."/>
            <person name="Alikhan N.F."/>
            <person name="Baker D."/>
            <person name="Gharbi K."/>
            <person name="Hall N."/>
            <person name="Watson M."/>
            <person name="Adriaenssens E.M."/>
            <person name="Foster-Nyarko E."/>
            <person name="Jarju S."/>
            <person name="Secka A."/>
            <person name="Antonio M."/>
            <person name="Oren A."/>
            <person name="Chaudhuri R.R."/>
            <person name="La Ragione R."/>
            <person name="Hildebrand F."/>
            <person name="Pallen M.J."/>
        </authorList>
    </citation>
    <scope>NUCLEOTIDE SEQUENCE</scope>
    <source>
        <strain evidence="9">ChiBcolR7-354</strain>
    </source>
</reference>
<comment type="caution">
    <text evidence="9">The sequence shown here is derived from an EMBL/GenBank/DDBJ whole genome shotgun (WGS) entry which is preliminary data.</text>
</comment>
<protein>
    <submittedName>
        <fullName evidence="9">AI-2E family transporter</fullName>
    </submittedName>
</protein>
<evidence type="ECO:0000256" key="8">
    <source>
        <dbReference type="SAM" id="Phobius"/>
    </source>
</evidence>
<feature type="transmembrane region" description="Helical" evidence="8">
    <location>
        <begin position="325"/>
        <end position="343"/>
    </location>
</feature>
<comment type="subcellular location">
    <subcellularLocation>
        <location evidence="1">Cell membrane</location>
        <topology evidence="1">Multi-pass membrane protein</topology>
    </subcellularLocation>
</comment>
<accession>A0A9D0ZGI4</accession>
<gene>
    <name evidence="9" type="ORF">IAB77_07150</name>
</gene>
<dbReference type="GO" id="GO:0005886">
    <property type="term" value="C:plasma membrane"/>
    <property type="evidence" value="ECO:0007669"/>
    <property type="project" value="UniProtKB-SubCell"/>
</dbReference>
<feature type="transmembrane region" description="Helical" evidence="8">
    <location>
        <begin position="268"/>
        <end position="286"/>
    </location>
</feature>
<feature type="transmembrane region" description="Helical" evidence="8">
    <location>
        <begin position="181"/>
        <end position="200"/>
    </location>
</feature>
<dbReference type="Proteomes" id="UP000824262">
    <property type="component" value="Unassembled WGS sequence"/>
</dbReference>
<sequence>MKLDRRTVRTILLIITFAVALYTAAQNLGALYGAVRTVWDVFNVVITGLALAFVLNVPLKLFENRLFYGMSEDRRALVRRLRRPLSIICALLITLGVVVILFAVLLPRLIDTVAVVAESLPAYIEQFVAWVEGLLARFNFESGDLFNLSIDWSAAVEQFFSGLTDRMGDIIGTATNVGTSVVGALVDGLFSLVIAVYVLAEKEQICAFARRVITNFLPERASGGLVTIANMASETFTNFIAGQLMDSLILGVLCYIGMKIFRFPHAEVISVVIGVTSLVPLVGSFIGEIIGAFLILIASPLKALLFMVFILCLQQVEGSFIYPKVVGKSVGLPGVAVFSAVLVGGNIAGVTGALLGAPICAMFYAILQQALASREARRAAGKP</sequence>
<dbReference type="InterPro" id="IPR002549">
    <property type="entry name" value="AI-2E-like"/>
</dbReference>
<keyword evidence="6 8" id="KW-1133">Transmembrane helix</keyword>
<proteinExistence type="inferred from homology"/>
<keyword evidence="4" id="KW-1003">Cell membrane</keyword>
<feature type="transmembrane region" description="Helical" evidence="8">
    <location>
        <begin position="349"/>
        <end position="367"/>
    </location>
</feature>
<feature type="transmembrane region" description="Helical" evidence="8">
    <location>
        <begin position="292"/>
        <end position="313"/>
    </location>
</feature>
<keyword evidence="3" id="KW-0813">Transport</keyword>
<evidence type="ECO:0000313" key="9">
    <source>
        <dbReference type="EMBL" id="HIQ79021.1"/>
    </source>
</evidence>
<dbReference type="GO" id="GO:0055085">
    <property type="term" value="P:transmembrane transport"/>
    <property type="evidence" value="ECO:0007669"/>
    <property type="project" value="TreeGrafter"/>
</dbReference>
<keyword evidence="7 8" id="KW-0472">Membrane</keyword>
<reference evidence="9" key="1">
    <citation type="submission" date="2020-10" db="EMBL/GenBank/DDBJ databases">
        <authorList>
            <person name="Gilroy R."/>
        </authorList>
    </citation>
    <scope>NUCLEOTIDE SEQUENCE</scope>
    <source>
        <strain evidence="9">ChiBcolR7-354</strain>
    </source>
</reference>
<evidence type="ECO:0000256" key="2">
    <source>
        <dbReference type="ARBA" id="ARBA00009773"/>
    </source>
</evidence>
<organism evidence="9 10">
    <name type="scientific">Candidatus Scatomorpha intestinavium</name>
    <dbReference type="NCBI Taxonomy" id="2840922"/>
    <lineage>
        <taxon>Bacteria</taxon>
        <taxon>Bacillati</taxon>
        <taxon>Bacillota</taxon>
        <taxon>Clostridia</taxon>
        <taxon>Eubacteriales</taxon>
        <taxon>Candidatus Scatomorpha</taxon>
    </lineage>
</organism>
<name>A0A9D0ZGI4_9FIRM</name>
<evidence type="ECO:0000256" key="5">
    <source>
        <dbReference type="ARBA" id="ARBA00022692"/>
    </source>
</evidence>
<feature type="transmembrane region" description="Helical" evidence="8">
    <location>
        <begin position="83"/>
        <end position="106"/>
    </location>
</feature>
<evidence type="ECO:0000256" key="6">
    <source>
        <dbReference type="ARBA" id="ARBA00022989"/>
    </source>
</evidence>
<evidence type="ECO:0000256" key="7">
    <source>
        <dbReference type="ARBA" id="ARBA00023136"/>
    </source>
</evidence>
<dbReference type="Pfam" id="PF01594">
    <property type="entry name" value="AI-2E_transport"/>
    <property type="match status" value="1"/>
</dbReference>
<dbReference type="PANTHER" id="PTHR21716">
    <property type="entry name" value="TRANSMEMBRANE PROTEIN"/>
    <property type="match status" value="1"/>
</dbReference>